<evidence type="ECO:0000259" key="2">
    <source>
        <dbReference type="SMART" id="SM00014"/>
    </source>
</evidence>
<organism evidence="3 5">
    <name type="scientific">Brevibacterium aurantiacum</name>
    <dbReference type="NCBI Taxonomy" id="273384"/>
    <lineage>
        <taxon>Bacteria</taxon>
        <taxon>Bacillati</taxon>
        <taxon>Actinomycetota</taxon>
        <taxon>Actinomycetes</taxon>
        <taxon>Micrococcales</taxon>
        <taxon>Brevibacteriaceae</taxon>
        <taxon>Brevibacterium</taxon>
    </lineage>
</organism>
<protein>
    <submittedName>
        <fullName evidence="4">Phosphatase PAP2 family protein</fullName>
    </submittedName>
    <submittedName>
        <fullName evidence="3">Phosphatidic acid phosphatase</fullName>
    </submittedName>
</protein>
<dbReference type="CDD" id="cd03392">
    <property type="entry name" value="PAP2_like_2"/>
    <property type="match status" value="1"/>
</dbReference>
<accession>A0A2A3YZF3</accession>
<feature type="transmembrane region" description="Helical" evidence="1">
    <location>
        <begin position="37"/>
        <end position="58"/>
    </location>
</feature>
<sequence length="253" mass="27780">MMVVDSHTASDDPVGIPSDRDRLRAQSKGWLDQATSIWVLTLAFIVLTVLAAGPVRVLDYQLNRRWLYLFNPDLVWFAQNVLDRLAGQAVCLPVLAAVAITLAYRRRSWRPIGFALAVEAAFYIGVGGLKVLLARPSTTLHDPRFFQGGLLDFGDRGISYPSGHSSEAILIYGATVYLIAHYSGASRKVVHGLSWLVAAIAMNSVVVSFLLGWHWATDLIGGLIAGGLFLRILMALDQQLLDRERRNLLAATP</sequence>
<dbReference type="InterPro" id="IPR036938">
    <property type="entry name" value="PAP2/HPO_sf"/>
</dbReference>
<dbReference type="Proteomes" id="UP000218620">
    <property type="component" value="Unassembled WGS sequence"/>
</dbReference>
<dbReference type="SMART" id="SM00014">
    <property type="entry name" value="acidPPc"/>
    <property type="match status" value="1"/>
</dbReference>
<feature type="transmembrane region" description="Helical" evidence="1">
    <location>
        <begin position="192"/>
        <end position="213"/>
    </location>
</feature>
<feature type="transmembrane region" description="Helical" evidence="1">
    <location>
        <begin position="85"/>
        <end position="104"/>
    </location>
</feature>
<comment type="caution">
    <text evidence="3">The sequence shown here is derived from an EMBL/GenBank/DDBJ whole genome shotgun (WGS) entry which is preliminary data.</text>
</comment>
<feature type="transmembrane region" description="Helical" evidence="1">
    <location>
        <begin position="219"/>
        <end position="236"/>
    </location>
</feature>
<accession>A0A368M363</accession>
<dbReference type="EMBL" id="RHFF01000014">
    <property type="protein sequence ID" value="TGD37685.1"/>
    <property type="molecule type" value="Genomic_DNA"/>
</dbReference>
<feature type="domain" description="Phosphatidic acid phosphatase type 2/haloperoxidase" evidence="2">
    <location>
        <begin position="112"/>
        <end position="234"/>
    </location>
</feature>
<dbReference type="Proteomes" id="UP000297736">
    <property type="component" value="Unassembled WGS sequence"/>
</dbReference>
<dbReference type="SUPFAM" id="SSF48317">
    <property type="entry name" value="Acid phosphatase/Vanadium-dependent haloperoxidase"/>
    <property type="match status" value="1"/>
</dbReference>
<dbReference type="InterPro" id="IPR000326">
    <property type="entry name" value="PAP2/HPO"/>
</dbReference>
<reference evidence="4 6" key="2">
    <citation type="submission" date="2018-10" db="EMBL/GenBank/DDBJ databases">
        <title>Brevibacterium genomes from Austrain hard cheese rinds.</title>
        <authorList>
            <person name="Anast J.M."/>
            <person name="Dzieciol M."/>
            <person name="Schultz D.L."/>
            <person name="Mann E."/>
            <person name="Wagner M."/>
            <person name="Schmitz-Esser S."/>
        </authorList>
    </citation>
    <scope>NUCLEOTIDE SEQUENCE [LARGE SCALE GENOMIC DNA]</scope>
    <source>
        <strain evidence="4 6">L261</strain>
    </source>
</reference>
<gene>
    <name evidence="3" type="ORF">CIK65_02675</name>
    <name evidence="4" type="ORF">EB834_13990</name>
</gene>
<evidence type="ECO:0000256" key="1">
    <source>
        <dbReference type="SAM" id="Phobius"/>
    </source>
</evidence>
<reference evidence="3 5" key="1">
    <citation type="journal article" date="2017" name="Elife">
        <title>Extensive horizontal gene transfer in cheese-associated bacteria.</title>
        <authorList>
            <person name="Bonham K.S."/>
            <person name="Wolfe B.E."/>
            <person name="Dutton R.J."/>
        </authorList>
    </citation>
    <scope>NUCLEOTIDE SEQUENCE [LARGE SCALE GENOMIC DNA]</scope>
    <source>
        <strain evidence="3 5">962_8</strain>
    </source>
</reference>
<proteinExistence type="predicted"/>
<keyword evidence="1" id="KW-0812">Transmembrane</keyword>
<dbReference type="Gene3D" id="1.20.144.10">
    <property type="entry name" value="Phosphatidic acid phosphatase type 2/haloperoxidase"/>
    <property type="match status" value="1"/>
</dbReference>
<evidence type="ECO:0000313" key="6">
    <source>
        <dbReference type="Proteomes" id="UP000297736"/>
    </source>
</evidence>
<dbReference type="EMBL" id="NRGQ01000003">
    <property type="protein sequence ID" value="PCC44505.1"/>
    <property type="molecule type" value="Genomic_DNA"/>
</dbReference>
<dbReference type="AlphaFoldDB" id="A0A2A3YZF3"/>
<keyword evidence="1" id="KW-1133">Transmembrane helix</keyword>
<feature type="transmembrane region" description="Helical" evidence="1">
    <location>
        <begin position="111"/>
        <end position="133"/>
    </location>
</feature>
<dbReference type="Pfam" id="PF01569">
    <property type="entry name" value="PAP2"/>
    <property type="match status" value="1"/>
</dbReference>
<evidence type="ECO:0000313" key="4">
    <source>
        <dbReference type="EMBL" id="TGD37685.1"/>
    </source>
</evidence>
<evidence type="ECO:0000313" key="3">
    <source>
        <dbReference type="EMBL" id="PCC44505.1"/>
    </source>
</evidence>
<evidence type="ECO:0000313" key="5">
    <source>
        <dbReference type="Proteomes" id="UP000218620"/>
    </source>
</evidence>
<feature type="transmembrane region" description="Helical" evidence="1">
    <location>
        <begin position="169"/>
        <end position="185"/>
    </location>
</feature>
<name>A0A2A3YZF3_BREAU</name>
<keyword evidence="1" id="KW-0472">Membrane</keyword>